<accession>A0AA35SGD1</accession>
<dbReference type="Proteomes" id="UP001174909">
    <property type="component" value="Unassembled WGS sequence"/>
</dbReference>
<evidence type="ECO:0000313" key="2">
    <source>
        <dbReference type="Proteomes" id="UP001174909"/>
    </source>
</evidence>
<protein>
    <submittedName>
        <fullName evidence="1">Uncharacterized protein</fullName>
    </submittedName>
</protein>
<keyword evidence="2" id="KW-1185">Reference proteome</keyword>
<feature type="non-terminal residue" evidence="1">
    <location>
        <position position="52"/>
    </location>
</feature>
<sequence length="52" mass="5874">SGHVDSIRCHPRPLRTVATLTYCSYATQGKVFMFHPFPMNIVVITNTSVIEH</sequence>
<proteinExistence type="predicted"/>
<reference evidence="1" key="1">
    <citation type="submission" date="2023-03" db="EMBL/GenBank/DDBJ databases">
        <authorList>
            <person name="Steffen K."/>
            <person name="Cardenas P."/>
        </authorList>
    </citation>
    <scope>NUCLEOTIDE SEQUENCE</scope>
</reference>
<evidence type="ECO:0000313" key="1">
    <source>
        <dbReference type="EMBL" id="CAI8029144.1"/>
    </source>
</evidence>
<dbReference type="AlphaFoldDB" id="A0AA35SGD1"/>
<name>A0AA35SGD1_GEOBA</name>
<gene>
    <name evidence="1" type="ORF">GBAR_LOCUS16569</name>
</gene>
<dbReference type="EMBL" id="CASHTH010002383">
    <property type="protein sequence ID" value="CAI8029144.1"/>
    <property type="molecule type" value="Genomic_DNA"/>
</dbReference>
<organism evidence="1 2">
    <name type="scientific">Geodia barretti</name>
    <name type="common">Barrett's horny sponge</name>
    <dbReference type="NCBI Taxonomy" id="519541"/>
    <lineage>
        <taxon>Eukaryota</taxon>
        <taxon>Metazoa</taxon>
        <taxon>Porifera</taxon>
        <taxon>Demospongiae</taxon>
        <taxon>Heteroscleromorpha</taxon>
        <taxon>Tetractinellida</taxon>
        <taxon>Astrophorina</taxon>
        <taxon>Geodiidae</taxon>
        <taxon>Geodia</taxon>
    </lineage>
</organism>
<comment type="caution">
    <text evidence="1">The sequence shown here is derived from an EMBL/GenBank/DDBJ whole genome shotgun (WGS) entry which is preliminary data.</text>
</comment>